<comment type="caution">
    <text evidence="1">The sequence shown here is derived from an EMBL/GenBank/DDBJ whole genome shotgun (WGS) entry which is preliminary data.</text>
</comment>
<dbReference type="EMBL" id="CM037160">
    <property type="protein sequence ID" value="KAH7840003.1"/>
    <property type="molecule type" value="Genomic_DNA"/>
</dbReference>
<evidence type="ECO:0000313" key="2">
    <source>
        <dbReference type="Proteomes" id="UP000828048"/>
    </source>
</evidence>
<keyword evidence="2" id="KW-1185">Reference proteome</keyword>
<accession>A0ACB7XI16</accession>
<organism evidence="1 2">
    <name type="scientific">Vaccinium darrowii</name>
    <dbReference type="NCBI Taxonomy" id="229202"/>
    <lineage>
        <taxon>Eukaryota</taxon>
        <taxon>Viridiplantae</taxon>
        <taxon>Streptophyta</taxon>
        <taxon>Embryophyta</taxon>
        <taxon>Tracheophyta</taxon>
        <taxon>Spermatophyta</taxon>
        <taxon>Magnoliopsida</taxon>
        <taxon>eudicotyledons</taxon>
        <taxon>Gunneridae</taxon>
        <taxon>Pentapetalae</taxon>
        <taxon>asterids</taxon>
        <taxon>Ericales</taxon>
        <taxon>Ericaceae</taxon>
        <taxon>Vaccinioideae</taxon>
        <taxon>Vaccinieae</taxon>
        <taxon>Vaccinium</taxon>
    </lineage>
</organism>
<reference evidence="1 2" key="1">
    <citation type="journal article" date="2021" name="Hortic Res">
        <title>High-quality reference genome and annotation aids understanding of berry development for evergreen blueberry (Vaccinium darrowii).</title>
        <authorList>
            <person name="Yu J."/>
            <person name="Hulse-Kemp A.M."/>
            <person name="Babiker E."/>
            <person name="Staton M."/>
        </authorList>
    </citation>
    <scope>NUCLEOTIDE SEQUENCE [LARGE SCALE GENOMIC DNA]</scope>
    <source>
        <strain evidence="2">cv. NJ 8807/NJ 8810</strain>
        <tissue evidence="1">Young leaf</tissue>
    </source>
</reference>
<protein>
    <submittedName>
        <fullName evidence="1">Uncharacterized protein</fullName>
    </submittedName>
</protein>
<dbReference type="Proteomes" id="UP000828048">
    <property type="component" value="Chromosome 10"/>
</dbReference>
<proteinExistence type="predicted"/>
<evidence type="ECO:0000313" key="1">
    <source>
        <dbReference type="EMBL" id="KAH7840003.1"/>
    </source>
</evidence>
<sequence>MGTDSSSAESFAWLSWVKFKLRKQIHFLILFSRQGKVRLTKWYSPYSQKERTKVLLSCNFNFLIAVTHQLLEIAVHDKCKLAQKILSSRDFIVPSNFSIRIACKATLSTQQGEATMGTNCKYARSVLIGASTPSIVLIQYMLALTGALTASFVGSFAWSVGDLVAVSGMIADCIGICW</sequence>
<name>A0ACB7XI16_9ERIC</name>
<gene>
    <name evidence="1" type="ORF">Vadar_011215</name>
</gene>